<feature type="region of interest" description="Disordered" evidence="1">
    <location>
        <begin position="98"/>
        <end position="183"/>
    </location>
</feature>
<dbReference type="AlphaFoldDB" id="A0A232ESH3"/>
<reference evidence="2 3" key="1">
    <citation type="journal article" date="2017" name="Curr. Biol.">
        <title>The Evolution of Venom by Co-option of Single-Copy Genes.</title>
        <authorList>
            <person name="Martinson E.O."/>
            <person name="Mrinalini"/>
            <person name="Kelkar Y.D."/>
            <person name="Chang C.H."/>
            <person name="Werren J.H."/>
        </authorList>
    </citation>
    <scope>NUCLEOTIDE SEQUENCE [LARGE SCALE GENOMIC DNA]</scope>
    <source>
        <strain evidence="2 3">Alberta</strain>
        <tissue evidence="2">Whole body</tissue>
    </source>
</reference>
<dbReference type="EMBL" id="NNAY01002423">
    <property type="protein sequence ID" value="OXU21301.1"/>
    <property type="molecule type" value="Genomic_DNA"/>
</dbReference>
<feature type="region of interest" description="Disordered" evidence="1">
    <location>
        <begin position="37"/>
        <end position="62"/>
    </location>
</feature>
<comment type="caution">
    <text evidence="2">The sequence shown here is derived from an EMBL/GenBank/DDBJ whole genome shotgun (WGS) entry which is preliminary data.</text>
</comment>
<evidence type="ECO:0000256" key="1">
    <source>
        <dbReference type="SAM" id="MobiDB-lite"/>
    </source>
</evidence>
<feature type="compositionally biased region" description="Polar residues" evidence="1">
    <location>
        <begin position="120"/>
        <end position="139"/>
    </location>
</feature>
<organism evidence="2 3">
    <name type="scientific">Trichomalopsis sarcophagae</name>
    <dbReference type="NCBI Taxonomy" id="543379"/>
    <lineage>
        <taxon>Eukaryota</taxon>
        <taxon>Metazoa</taxon>
        <taxon>Ecdysozoa</taxon>
        <taxon>Arthropoda</taxon>
        <taxon>Hexapoda</taxon>
        <taxon>Insecta</taxon>
        <taxon>Pterygota</taxon>
        <taxon>Neoptera</taxon>
        <taxon>Endopterygota</taxon>
        <taxon>Hymenoptera</taxon>
        <taxon>Apocrita</taxon>
        <taxon>Proctotrupomorpha</taxon>
        <taxon>Chalcidoidea</taxon>
        <taxon>Pteromalidae</taxon>
        <taxon>Pteromalinae</taxon>
        <taxon>Trichomalopsis</taxon>
    </lineage>
</organism>
<feature type="compositionally biased region" description="Polar residues" evidence="1">
    <location>
        <begin position="47"/>
        <end position="62"/>
    </location>
</feature>
<proteinExistence type="predicted"/>
<keyword evidence="3" id="KW-1185">Reference proteome</keyword>
<evidence type="ECO:0000313" key="3">
    <source>
        <dbReference type="Proteomes" id="UP000215335"/>
    </source>
</evidence>
<sequence>MPKHCTLAKLGSKIEQFHRITLLFVHGIKALVNTQERRRDPVLQGPGAQSQPNRDTTQSRQTRTVFAPYSIKLEKAINKPHHVHENGEDFTEHLSLTMSTRTGRTPKLSTSSHTREWGGNNHTSSAATNEVTTDASTRATSHHHQGRATALLNERDLRRHTTLQGPGVGPSYNKSGSRNSPTSARVATKGQLLARIKVSQDRSTKTSLTTSVRTGRIHHKQIVYHCHVHSGLS</sequence>
<evidence type="ECO:0000313" key="2">
    <source>
        <dbReference type="EMBL" id="OXU21301.1"/>
    </source>
</evidence>
<accession>A0A232ESH3</accession>
<name>A0A232ESH3_9HYME</name>
<gene>
    <name evidence="2" type="ORF">TSAR_008236</name>
</gene>
<protein>
    <submittedName>
        <fullName evidence="2">Uncharacterized protein</fullName>
    </submittedName>
</protein>
<feature type="compositionally biased region" description="Polar residues" evidence="1">
    <location>
        <begin position="98"/>
        <end position="112"/>
    </location>
</feature>
<dbReference type="Proteomes" id="UP000215335">
    <property type="component" value="Unassembled WGS sequence"/>
</dbReference>
<feature type="compositionally biased region" description="Polar residues" evidence="1">
    <location>
        <begin position="172"/>
        <end position="183"/>
    </location>
</feature>